<organism evidence="3 4">
    <name type="scientific">Flavobacterium terrigena</name>
    <dbReference type="NCBI Taxonomy" id="402734"/>
    <lineage>
        <taxon>Bacteria</taxon>
        <taxon>Pseudomonadati</taxon>
        <taxon>Bacteroidota</taxon>
        <taxon>Flavobacteriia</taxon>
        <taxon>Flavobacteriales</taxon>
        <taxon>Flavobacteriaceae</taxon>
        <taxon>Flavobacterium</taxon>
    </lineage>
</organism>
<evidence type="ECO:0000259" key="2">
    <source>
        <dbReference type="Pfam" id="PF18962"/>
    </source>
</evidence>
<dbReference type="RefSeq" id="WP_091313431.1">
    <property type="nucleotide sequence ID" value="NZ_CBCSJU010000001.1"/>
</dbReference>
<dbReference type="AlphaFoldDB" id="A0A1H6VTI6"/>
<dbReference type="InterPro" id="IPR011043">
    <property type="entry name" value="Gal_Oxase/kelch_b-propeller"/>
</dbReference>
<evidence type="ECO:0000256" key="1">
    <source>
        <dbReference type="ARBA" id="ARBA00022729"/>
    </source>
</evidence>
<dbReference type="InterPro" id="IPR026444">
    <property type="entry name" value="Secre_tail"/>
</dbReference>
<gene>
    <name evidence="3" type="ORF">SAMN05660918_2298</name>
</gene>
<keyword evidence="4" id="KW-1185">Reference proteome</keyword>
<dbReference type="STRING" id="402734.SAMN05660918_2298"/>
<evidence type="ECO:0000313" key="4">
    <source>
        <dbReference type="Proteomes" id="UP000199702"/>
    </source>
</evidence>
<sequence length="335" mass="37225">MLRIIFILLLTSRVFSQSFYVNSPNNSFVNGNFQSYTNYYEVNVSQCTSIQQNICVGTVGITGDLAMDSNNNIYSSIGGDLYKYNSISQNCEFVTTLPPSTVSAMIADSQGNIYTAGTKIYKYSPISNNFTLLGNLPPQTTAIGDFFFFENRLFLTCEITNSNNSTLLEVNLTNPSLSTNYMSLGNLYPYAATSVNVGLNSKCYLISGNSSQSTIREVDIVSQTISPIICTLNYAVFGAASYYNQSDVLSNDQFNSNEPFVKIKNPAIDFINIDTNINKSEFKSINLFDISGRLARQYEVNNQDLDISGIQPGYYILCIELSNLQKFNLKVIIKN</sequence>
<keyword evidence="1" id="KW-0732">Signal</keyword>
<proteinExistence type="predicted"/>
<evidence type="ECO:0000313" key="3">
    <source>
        <dbReference type="EMBL" id="SEJ07933.1"/>
    </source>
</evidence>
<protein>
    <submittedName>
        <fullName evidence="3">Por secretion system C-terminal sorting domain-containing protein</fullName>
    </submittedName>
</protein>
<dbReference type="Pfam" id="PF18962">
    <property type="entry name" value="Por_Secre_tail"/>
    <property type="match status" value="1"/>
</dbReference>
<dbReference type="Proteomes" id="UP000199702">
    <property type="component" value="Unassembled WGS sequence"/>
</dbReference>
<dbReference type="SUPFAM" id="SSF50965">
    <property type="entry name" value="Galactose oxidase, central domain"/>
    <property type="match status" value="1"/>
</dbReference>
<dbReference type="OrthoDB" id="1243009at2"/>
<dbReference type="EMBL" id="FNYA01000006">
    <property type="protein sequence ID" value="SEJ07933.1"/>
    <property type="molecule type" value="Genomic_DNA"/>
</dbReference>
<dbReference type="NCBIfam" id="TIGR04183">
    <property type="entry name" value="Por_Secre_tail"/>
    <property type="match status" value="1"/>
</dbReference>
<feature type="domain" description="Secretion system C-terminal sorting" evidence="2">
    <location>
        <begin position="265"/>
        <end position="333"/>
    </location>
</feature>
<name>A0A1H6VTI6_9FLAO</name>
<reference evidence="4" key="1">
    <citation type="submission" date="2016-10" db="EMBL/GenBank/DDBJ databases">
        <authorList>
            <person name="Varghese N."/>
            <person name="Submissions S."/>
        </authorList>
    </citation>
    <scope>NUCLEOTIDE SEQUENCE [LARGE SCALE GENOMIC DNA]</scope>
    <source>
        <strain evidence="4">DSM 17934</strain>
    </source>
</reference>
<accession>A0A1H6VTI6</accession>